<dbReference type="PANTHER" id="PTHR12558:SF13">
    <property type="entry name" value="CELL DIVISION CYCLE PROTEIN 27 HOMOLOG"/>
    <property type="match status" value="1"/>
</dbReference>
<dbReference type="Gene3D" id="1.25.40.10">
    <property type="entry name" value="Tetratricopeptide repeat domain"/>
    <property type="match status" value="2"/>
</dbReference>
<gene>
    <name evidence="3" type="ORF">LPTSP3_g07620</name>
</gene>
<dbReference type="PROSITE" id="PS50005">
    <property type="entry name" value="TPR"/>
    <property type="match status" value="2"/>
</dbReference>
<dbReference type="RefSeq" id="WP_109020718.1">
    <property type="nucleotide sequence ID" value="NZ_AP025028.1"/>
</dbReference>
<dbReference type="Pfam" id="PF13181">
    <property type="entry name" value="TPR_8"/>
    <property type="match status" value="1"/>
</dbReference>
<keyword evidence="1" id="KW-0802">TPR repeat</keyword>
<proteinExistence type="predicted"/>
<organism evidence="3 4">
    <name type="scientific">Leptospira kobayashii</name>
    <dbReference type="NCBI Taxonomy" id="1917830"/>
    <lineage>
        <taxon>Bacteria</taxon>
        <taxon>Pseudomonadati</taxon>
        <taxon>Spirochaetota</taxon>
        <taxon>Spirochaetia</taxon>
        <taxon>Leptospirales</taxon>
        <taxon>Leptospiraceae</taxon>
        <taxon>Leptospira</taxon>
    </lineage>
</organism>
<sequence>MKTTLSKNNYANKCIRFLILGIFLLGVSCESKAQEEKSELNTAADLNKKGAELIASNPEEAVGYFKAAHDLDPKQPDYVNNIGVVRLNEGKLDEAINQFLRATEIAPDYYRGYYNLGVCYQKQGKHQKAVDSYLKGQKILDTPELNFNLGIVYTRLGDKASAEKSYKNFIRIAPKGQMAQAIHDAEQKIKELHK</sequence>
<dbReference type="EMBL" id="AP025028">
    <property type="protein sequence ID" value="BDA77832.1"/>
    <property type="molecule type" value="Genomic_DNA"/>
</dbReference>
<feature type="chain" id="PRO_5045822168" description="Tetratricopeptide repeat protein" evidence="2">
    <location>
        <begin position="34"/>
        <end position="194"/>
    </location>
</feature>
<keyword evidence="2" id="KW-0732">Signal</keyword>
<feature type="repeat" description="TPR" evidence="1">
    <location>
        <begin position="143"/>
        <end position="176"/>
    </location>
</feature>
<feature type="signal peptide" evidence="2">
    <location>
        <begin position="1"/>
        <end position="33"/>
    </location>
</feature>
<reference evidence="3 4" key="1">
    <citation type="submission" date="2021-08" db="EMBL/GenBank/DDBJ databases">
        <title>Complete genome sequence of Leptospira kobayashii strain E30.</title>
        <authorList>
            <person name="Nakao R."/>
            <person name="Nakamura S."/>
            <person name="Masuzawa T."/>
            <person name="Koizumi N."/>
        </authorList>
    </citation>
    <scope>NUCLEOTIDE SEQUENCE [LARGE SCALE GENOMIC DNA]</scope>
    <source>
        <strain evidence="3 4">E30</strain>
    </source>
</reference>
<dbReference type="PANTHER" id="PTHR12558">
    <property type="entry name" value="CELL DIVISION CYCLE 16,23,27"/>
    <property type="match status" value="1"/>
</dbReference>
<accession>A0ABM7UGY4</accession>
<keyword evidence="4" id="KW-1185">Reference proteome</keyword>
<dbReference type="Pfam" id="PF13414">
    <property type="entry name" value="TPR_11"/>
    <property type="match status" value="1"/>
</dbReference>
<dbReference type="SUPFAM" id="SSF48452">
    <property type="entry name" value="TPR-like"/>
    <property type="match status" value="1"/>
</dbReference>
<evidence type="ECO:0000313" key="3">
    <source>
        <dbReference type="EMBL" id="BDA77832.1"/>
    </source>
</evidence>
<dbReference type="SMART" id="SM00028">
    <property type="entry name" value="TPR"/>
    <property type="match status" value="4"/>
</dbReference>
<feature type="repeat" description="TPR" evidence="1">
    <location>
        <begin position="76"/>
        <end position="109"/>
    </location>
</feature>
<evidence type="ECO:0000313" key="4">
    <source>
        <dbReference type="Proteomes" id="UP000245263"/>
    </source>
</evidence>
<dbReference type="Proteomes" id="UP000245263">
    <property type="component" value="Chromosome 1"/>
</dbReference>
<dbReference type="InterPro" id="IPR019734">
    <property type="entry name" value="TPR_rpt"/>
</dbReference>
<evidence type="ECO:0000256" key="1">
    <source>
        <dbReference type="PROSITE-ProRule" id="PRU00339"/>
    </source>
</evidence>
<protein>
    <recommendedName>
        <fullName evidence="5">Tetratricopeptide repeat protein</fullName>
    </recommendedName>
</protein>
<evidence type="ECO:0008006" key="5">
    <source>
        <dbReference type="Google" id="ProtNLM"/>
    </source>
</evidence>
<dbReference type="PROSITE" id="PS51257">
    <property type="entry name" value="PROKAR_LIPOPROTEIN"/>
    <property type="match status" value="1"/>
</dbReference>
<name>A0ABM7UGY4_9LEPT</name>
<evidence type="ECO:0000256" key="2">
    <source>
        <dbReference type="SAM" id="SignalP"/>
    </source>
</evidence>
<dbReference type="InterPro" id="IPR011990">
    <property type="entry name" value="TPR-like_helical_dom_sf"/>
</dbReference>